<evidence type="ECO:0000313" key="1">
    <source>
        <dbReference type="EMBL" id="UXN59116.1"/>
    </source>
</evidence>
<proteinExistence type="predicted"/>
<evidence type="ECO:0000313" key="2">
    <source>
        <dbReference type="Proteomes" id="UP001061991"/>
    </source>
</evidence>
<protein>
    <submittedName>
        <fullName evidence="1">Uncharacterized protein</fullName>
    </submittedName>
</protein>
<name>A0ACD4CZX9_9HYPH</name>
<organism evidence="1 2">
    <name type="scientific">Phyllobacterium zundukense</name>
    <dbReference type="NCBI Taxonomy" id="1867719"/>
    <lineage>
        <taxon>Bacteria</taxon>
        <taxon>Pseudomonadati</taxon>
        <taxon>Pseudomonadota</taxon>
        <taxon>Alphaproteobacteria</taxon>
        <taxon>Hyphomicrobiales</taxon>
        <taxon>Phyllobacteriaceae</taxon>
        <taxon>Phyllobacterium</taxon>
    </lineage>
</organism>
<keyword evidence="2" id="KW-1185">Reference proteome</keyword>
<dbReference type="Proteomes" id="UP001061991">
    <property type="component" value="Plasmid p_unnamed1"/>
</dbReference>
<keyword evidence="1" id="KW-0614">Plasmid</keyword>
<dbReference type="EMBL" id="CP104972">
    <property type="protein sequence ID" value="UXN59116.1"/>
    <property type="molecule type" value="Genomic_DNA"/>
</dbReference>
<geneLocation type="plasmid" evidence="1 2">
    <name>p_unnamed1</name>
</geneLocation>
<reference evidence="1" key="1">
    <citation type="submission" date="2022-09" db="EMBL/GenBank/DDBJ databases">
        <title>Interaction between co-microsymbionts with complementary sets of symbiotic genes in legume-rhizobium systems.</title>
        <authorList>
            <person name="Safronova V."/>
            <person name="Sazanova A."/>
            <person name="Afonin A."/>
            <person name="Chirak E."/>
        </authorList>
    </citation>
    <scope>NUCLEOTIDE SEQUENCE</scope>
    <source>
        <strain evidence="1">A18/3m</strain>
    </source>
</reference>
<gene>
    <name evidence="1" type="ORF">N8E88_09615</name>
</gene>
<accession>A0ACD4CZX9</accession>
<sequence length="46" mass="5090">MIEEAAIADRWPWFALFRLAGEPAGWMPSSTRTARSSQARAVKVGI</sequence>